<dbReference type="CDD" id="cd07332">
    <property type="entry name" value="M48C_Oma1_like"/>
    <property type="match status" value="1"/>
</dbReference>
<evidence type="ECO:0000256" key="5">
    <source>
        <dbReference type="ARBA" id="ARBA00023049"/>
    </source>
</evidence>
<protein>
    <submittedName>
        <fullName evidence="9">M48 family metallopeptidase</fullName>
    </submittedName>
</protein>
<feature type="domain" description="Peptidase M48" evidence="8">
    <location>
        <begin position="182"/>
        <end position="335"/>
    </location>
</feature>
<evidence type="ECO:0000256" key="3">
    <source>
        <dbReference type="ARBA" id="ARBA00022801"/>
    </source>
</evidence>
<keyword evidence="10" id="KW-1185">Reference proteome</keyword>
<dbReference type="InterPro" id="IPR051156">
    <property type="entry name" value="Mito/Outer_Membr_Metalloprot"/>
</dbReference>
<dbReference type="RefSeq" id="WP_378018323.1">
    <property type="nucleotide sequence ID" value="NZ_JBHSKT010000010.1"/>
</dbReference>
<evidence type="ECO:0000256" key="6">
    <source>
        <dbReference type="RuleBase" id="RU003983"/>
    </source>
</evidence>
<keyword evidence="1 6" id="KW-0645">Protease</keyword>
<comment type="caution">
    <text evidence="9">The sequence shown here is derived from an EMBL/GenBank/DDBJ whole genome shotgun (WGS) entry which is preliminary data.</text>
</comment>
<evidence type="ECO:0000256" key="4">
    <source>
        <dbReference type="ARBA" id="ARBA00022833"/>
    </source>
</evidence>
<keyword evidence="7" id="KW-0472">Membrane</keyword>
<name>A0ABW0EFI4_9BACT</name>
<comment type="similarity">
    <text evidence="6">Belongs to the peptidase M48 family.</text>
</comment>
<keyword evidence="5 6" id="KW-0482">Metalloprotease</keyword>
<sequence length="363" mass="40425">MAEFQGLYFNGKTSAGLPVSVTFLPTEFQLTSPTDADFLRIWDINLIGRNDFNDDELVELQYAASPPEYLEVKDPAFFGALKEKYPKAVFAGSRYGSLISGDPLPLLSVLAVFVLLVAGAYFWLIPKTAEIVAENLPVSAEVKLGQALIDGMLEAEEKDSVKTIYAQRFFNLLHASPQNGKVSVTVVKNSQANAFAVPGGHIVVYEPIIHLTDSYEEFAGLMAHENAHLQHRHSLKALFRNLSSYFLVSLLFGDVNGIMVVVAENANSLKSLEYNRELEKEADMTGLKLLEQKRIDPNGMVGLFSALKDQKGNLDLPEFLSTHPVLDSRIDYLKTEIASRKFQVQPNDSLQYYWQKLKGKSVE</sequence>
<dbReference type="Proteomes" id="UP001596161">
    <property type="component" value="Unassembled WGS sequence"/>
</dbReference>
<dbReference type="Pfam" id="PF01435">
    <property type="entry name" value="Peptidase_M48"/>
    <property type="match status" value="1"/>
</dbReference>
<organism evidence="9 10">
    <name type="scientific">Adhaeribacter terreus</name>
    <dbReference type="NCBI Taxonomy" id="529703"/>
    <lineage>
        <taxon>Bacteria</taxon>
        <taxon>Pseudomonadati</taxon>
        <taxon>Bacteroidota</taxon>
        <taxon>Cytophagia</taxon>
        <taxon>Cytophagales</taxon>
        <taxon>Hymenobacteraceae</taxon>
        <taxon>Adhaeribacter</taxon>
    </lineage>
</organism>
<evidence type="ECO:0000256" key="7">
    <source>
        <dbReference type="SAM" id="Phobius"/>
    </source>
</evidence>
<feature type="transmembrane region" description="Helical" evidence="7">
    <location>
        <begin position="104"/>
        <end position="124"/>
    </location>
</feature>
<keyword evidence="3 6" id="KW-0378">Hydrolase</keyword>
<feature type="transmembrane region" description="Helical" evidence="7">
    <location>
        <begin position="242"/>
        <end position="263"/>
    </location>
</feature>
<keyword evidence="2" id="KW-0479">Metal-binding</keyword>
<reference evidence="10" key="1">
    <citation type="journal article" date="2019" name="Int. J. Syst. Evol. Microbiol.">
        <title>The Global Catalogue of Microorganisms (GCM) 10K type strain sequencing project: providing services to taxonomists for standard genome sequencing and annotation.</title>
        <authorList>
            <consortium name="The Broad Institute Genomics Platform"/>
            <consortium name="The Broad Institute Genome Sequencing Center for Infectious Disease"/>
            <person name="Wu L."/>
            <person name="Ma J."/>
        </authorList>
    </citation>
    <scope>NUCLEOTIDE SEQUENCE [LARGE SCALE GENOMIC DNA]</scope>
    <source>
        <strain evidence="10">KACC 12602</strain>
    </source>
</reference>
<dbReference type="EMBL" id="JBHSKT010000010">
    <property type="protein sequence ID" value="MFC5271966.1"/>
    <property type="molecule type" value="Genomic_DNA"/>
</dbReference>
<evidence type="ECO:0000313" key="9">
    <source>
        <dbReference type="EMBL" id="MFC5271966.1"/>
    </source>
</evidence>
<dbReference type="InterPro" id="IPR001915">
    <property type="entry name" value="Peptidase_M48"/>
</dbReference>
<gene>
    <name evidence="9" type="ORF">ACFPIB_15215</name>
</gene>
<dbReference type="PANTHER" id="PTHR22726">
    <property type="entry name" value="METALLOENDOPEPTIDASE OMA1"/>
    <property type="match status" value="1"/>
</dbReference>
<dbReference type="Gene3D" id="3.30.2010.10">
    <property type="entry name" value="Metalloproteases ('zincins'), catalytic domain"/>
    <property type="match status" value="1"/>
</dbReference>
<evidence type="ECO:0000256" key="2">
    <source>
        <dbReference type="ARBA" id="ARBA00022723"/>
    </source>
</evidence>
<keyword evidence="7" id="KW-1133">Transmembrane helix</keyword>
<proteinExistence type="inferred from homology"/>
<keyword evidence="7" id="KW-0812">Transmembrane</keyword>
<dbReference type="PANTHER" id="PTHR22726:SF1">
    <property type="entry name" value="METALLOENDOPEPTIDASE OMA1, MITOCHONDRIAL"/>
    <property type="match status" value="1"/>
</dbReference>
<comment type="cofactor">
    <cofactor evidence="6">
        <name>Zn(2+)</name>
        <dbReference type="ChEBI" id="CHEBI:29105"/>
    </cofactor>
    <text evidence="6">Binds 1 zinc ion per subunit.</text>
</comment>
<keyword evidence="4 6" id="KW-0862">Zinc</keyword>
<accession>A0ABW0EFI4</accession>
<evidence type="ECO:0000313" key="10">
    <source>
        <dbReference type="Proteomes" id="UP001596161"/>
    </source>
</evidence>
<evidence type="ECO:0000259" key="8">
    <source>
        <dbReference type="Pfam" id="PF01435"/>
    </source>
</evidence>
<evidence type="ECO:0000256" key="1">
    <source>
        <dbReference type="ARBA" id="ARBA00022670"/>
    </source>
</evidence>